<dbReference type="Proteomes" id="UP000198598">
    <property type="component" value="Unassembled WGS sequence"/>
</dbReference>
<dbReference type="AlphaFoldDB" id="A0A1I1KM50"/>
<reference evidence="1 2" key="1">
    <citation type="submission" date="2016-10" db="EMBL/GenBank/DDBJ databases">
        <authorList>
            <person name="de Groot N.N."/>
        </authorList>
    </citation>
    <scope>NUCLEOTIDE SEQUENCE [LARGE SCALE GENOMIC DNA]</scope>
    <source>
        <strain evidence="1 2">DSM 26130</strain>
    </source>
</reference>
<dbReference type="OrthoDB" id="1495225at2"/>
<dbReference type="InterPro" id="IPR041881">
    <property type="entry name" value="PqqD_sf"/>
</dbReference>
<proteinExistence type="predicted"/>
<name>A0A1I1KM50_9BACT</name>
<sequence>MIISPSTRVQIVSGQSSSVLGKETIVLNYELGNYYELNEIGGFIWSLLQVNKIMSVQELQEGILNEFEVEESVCHNELKLFLESMLNEKLIEATA</sequence>
<protein>
    <submittedName>
        <fullName evidence="1">Coenzyme PQQ synthesis protein D (PqqD)</fullName>
    </submittedName>
</protein>
<dbReference type="InterPro" id="IPR008792">
    <property type="entry name" value="PQQD"/>
</dbReference>
<evidence type="ECO:0000313" key="2">
    <source>
        <dbReference type="Proteomes" id="UP000198598"/>
    </source>
</evidence>
<accession>A0A1I1KM50</accession>
<dbReference type="EMBL" id="FOLQ01000002">
    <property type="protein sequence ID" value="SFC61859.1"/>
    <property type="molecule type" value="Genomic_DNA"/>
</dbReference>
<keyword evidence="2" id="KW-1185">Reference proteome</keyword>
<organism evidence="1 2">
    <name type="scientific">Spirosoma endophyticum</name>
    <dbReference type="NCBI Taxonomy" id="662367"/>
    <lineage>
        <taxon>Bacteria</taxon>
        <taxon>Pseudomonadati</taxon>
        <taxon>Bacteroidota</taxon>
        <taxon>Cytophagia</taxon>
        <taxon>Cytophagales</taxon>
        <taxon>Cytophagaceae</taxon>
        <taxon>Spirosoma</taxon>
    </lineage>
</organism>
<evidence type="ECO:0000313" key="1">
    <source>
        <dbReference type="EMBL" id="SFC61859.1"/>
    </source>
</evidence>
<gene>
    <name evidence="1" type="ORF">SAMN05216167_1023</name>
</gene>
<dbReference type="Pfam" id="PF05402">
    <property type="entry name" value="PqqD"/>
    <property type="match status" value="1"/>
</dbReference>
<dbReference type="Gene3D" id="1.10.10.1150">
    <property type="entry name" value="Coenzyme PQQ synthesis protein D (PqqD)"/>
    <property type="match status" value="1"/>
</dbReference>
<dbReference type="STRING" id="662367.SAMN05216167_1023"/>